<dbReference type="InterPro" id="IPR049560">
    <property type="entry name" value="MeTrfase_RsmB-F_NOP2_cat"/>
</dbReference>
<sequence>MEQAGAGMDEARERGTERTRAAALELIRAVLEDRRLIAELAGPEGPLEPLEPSERARAQRLAVSTLRHMGRADAVLKPFLRRPPPPPIRAILRLATVEMLDGGAAAHGAVNAAVALARADRKTEALAGLVNAVLRKVADLPASDWQALPPPRLPGWLRGRLDSAWGRAAVVGIEAAHAAGAPLDLTPKDGDAAALAGATGGVALPTGSVRIAGPVQVSALPGYGEGAWWVQDAAAALPARLLAARPGERVLDLCAAPGGKTMQLAAAGAQVTALDISGQRMARLEENLARTELEAELVVADALGWGDDRRFDAILLDAPCSATGTIRRHPDLPLAKDGASVKPLFPLQSSLIDRALGLLAPGGRLIFCTCSLLPEEGEAQLAAALERHPDLSPIAFEAPWIEPGWRAAHGALRLRPDFWTESGGMDGFFIAGLQMPA</sequence>
<feature type="domain" description="SAM-dependent MTase RsmB/NOP-type" evidence="8">
    <location>
        <begin position="157"/>
        <end position="436"/>
    </location>
</feature>
<evidence type="ECO:0000256" key="3">
    <source>
        <dbReference type="ARBA" id="ARBA00022679"/>
    </source>
</evidence>
<evidence type="ECO:0000256" key="7">
    <source>
        <dbReference type="SAM" id="Coils"/>
    </source>
</evidence>
<feature type="binding site" evidence="6">
    <location>
        <position position="317"/>
    </location>
    <ligand>
        <name>S-adenosyl-L-methionine</name>
        <dbReference type="ChEBI" id="CHEBI:59789"/>
    </ligand>
</feature>
<dbReference type="PANTHER" id="PTHR22807">
    <property type="entry name" value="NOP2 YEAST -RELATED NOL1/NOP2/FMU SUN DOMAIN-CONTAINING"/>
    <property type="match status" value="1"/>
</dbReference>
<evidence type="ECO:0000256" key="1">
    <source>
        <dbReference type="ARBA" id="ARBA00007494"/>
    </source>
</evidence>
<dbReference type="Gene3D" id="3.40.50.150">
    <property type="entry name" value="Vaccinia Virus protein VP39"/>
    <property type="match status" value="1"/>
</dbReference>
<evidence type="ECO:0000256" key="2">
    <source>
        <dbReference type="ARBA" id="ARBA00022603"/>
    </source>
</evidence>
<dbReference type="Pfam" id="PF01029">
    <property type="entry name" value="NusB"/>
    <property type="match status" value="1"/>
</dbReference>
<feature type="coiled-coil region" evidence="7">
    <location>
        <begin position="274"/>
        <end position="301"/>
    </location>
</feature>
<dbReference type="GO" id="GO:0003723">
    <property type="term" value="F:RNA binding"/>
    <property type="evidence" value="ECO:0007669"/>
    <property type="project" value="UniProtKB-UniRule"/>
</dbReference>
<reference evidence="9 10" key="1">
    <citation type="submission" date="2015-02" db="EMBL/GenBank/DDBJ databases">
        <title>Genome sequene of Rhodovulum sulfidophilum DSM 2351.</title>
        <authorList>
            <person name="Nagao N."/>
        </authorList>
    </citation>
    <scope>NUCLEOTIDE SEQUENCE [LARGE SCALE GENOMIC DNA]</scope>
    <source>
        <strain evidence="9 10">DSM 2351</strain>
    </source>
</reference>
<dbReference type="KEGG" id="rsu:NHU_03813"/>
<keyword evidence="7" id="KW-0175">Coiled coil</keyword>
<dbReference type="PROSITE" id="PS01153">
    <property type="entry name" value="NOL1_NOP2_SUN"/>
    <property type="match status" value="1"/>
</dbReference>
<keyword evidence="2 6" id="KW-0489">Methyltransferase</keyword>
<feature type="binding site" evidence="6">
    <location>
        <position position="301"/>
    </location>
    <ligand>
        <name>S-adenosyl-L-methionine</name>
        <dbReference type="ChEBI" id="CHEBI:59789"/>
    </ligand>
</feature>
<keyword evidence="5 6" id="KW-0694">RNA-binding</keyword>
<feature type="binding site" evidence="6">
    <location>
        <begin position="254"/>
        <end position="260"/>
    </location>
    <ligand>
        <name>S-adenosyl-L-methionine</name>
        <dbReference type="ChEBI" id="CHEBI:59789"/>
    </ligand>
</feature>
<dbReference type="Gene3D" id="1.10.940.10">
    <property type="entry name" value="NusB-like"/>
    <property type="match status" value="1"/>
</dbReference>
<accession>A0A0D6B753</accession>
<evidence type="ECO:0000256" key="5">
    <source>
        <dbReference type="ARBA" id="ARBA00022884"/>
    </source>
</evidence>
<dbReference type="SUPFAM" id="SSF48013">
    <property type="entry name" value="NusB-like"/>
    <property type="match status" value="1"/>
</dbReference>
<organism evidence="9 10">
    <name type="scientific">Rhodovulum sulfidophilum</name>
    <name type="common">Rhodobacter sulfidophilus</name>
    <dbReference type="NCBI Taxonomy" id="35806"/>
    <lineage>
        <taxon>Bacteria</taxon>
        <taxon>Pseudomonadati</taxon>
        <taxon>Pseudomonadota</taxon>
        <taxon>Alphaproteobacteria</taxon>
        <taxon>Rhodobacterales</taxon>
        <taxon>Paracoccaceae</taxon>
        <taxon>Rhodovulum</taxon>
    </lineage>
</organism>
<dbReference type="CDD" id="cd02440">
    <property type="entry name" value="AdoMet_MTases"/>
    <property type="match status" value="1"/>
</dbReference>
<evidence type="ECO:0000256" key="6">
    <source>
        <dbReference type="PROSITE-ProRule" id="PRU01023"/>
    </source>
</evidence>
<feature type="active site" description="Nucleophile" evidence="6">
    <location>
        <position position="370"/>
    </location>
</feature>
<dbReference type="InterPro" id="IPR023267">
    <property type="entry name" value="RCMT"/>
</dbReference>
<keyword evidence="3 6" id="KW-0808">Transferase</keyword>
<evidence type="ECO:0000313" key="10">
    <source>
        <dbReference type="Proteomes" id="UP000064912"/>
    </source>
</evidence>
<name>A0A0D6B753_RHOSU</name>
<proteinExistence type="inferred from homology"/>
<dbReference type="InterPro" id="IPR006027">
    <property type="entry name" value="NusB_RsmB_TIM44"/>
</dbReference>
<dbReference type="InterPro" id="IPR001678">
    <property type="entry name" value="MeTrfase_RsmB-F_NOP2_dom"/>
</dbReference>
<keyword evidence="4 6" id="KW-0949">S-adenosyl-L-methionine</keyword>
<dbReference type="SUPFAM" id="SSF53335">
    <property type="entry name" value="S-adenosyl-L-methionine-dependent methyltransferases"/>
    <property type="match status" value="1"/>
</dbReference>
<dbReference type="PATRIC" id="fig|35806.4.peg.3908"/>
<dbReference type="GO" id="GO:0008173">
    <property type="term" value="F:RNA methyltransferase activity"/>
    <property type="evidence" value="ECO:0007669"/>
    <property type="project" value="InterPro"/>
</dbReference>
<dbReference type="EMBL" id="AP014800">
    <property type="protein sequence ID" value="BAQ70937.1"/>
    <property type="molecule type" value="Genomic_DNA"/>
</dbReference>
<dbReference type="InterPro" id="IPR035926">
    <property type="entry name" value="NusB-like_sf"/>
</dbReference>
<dbReference type="GO" id="GO:0001510">
    <property type="term" value="P:RNA methylation"/>
    <property type="evidence" value="ECO:0007669"/>
    <property type="project" value="InterPro"/>
</dbReference>
<dbReference type="PANTHER" id="PTHR22807:SF61">
    <property type="entry name" value="NOL1_NOP2_SUN FAMILY PROTEIN _ ANTITERMINATION NUSB DOMAIN-CONTAINING PROTEIN"/>
    <property type="match status" value="1"/>
</dbReference>
<dbReference type="PROSITE" id="PS51686">
    <property type="entry name" value="SAM_MT_RSMB_NOP"/>
    <property type="match status" value="1"/>
</dbReference>
<dbReference type="GO" id="GO:0006355">
    <property type="term" value="P:regulation of DNA-templated transcription"/>
    <property type="evidence" value="ECO:0007669"/>
    <property type="project" value="InterPro"/>
</dbReference>
<gene>
    <name evidence="9" type="primary">rsmB1</name>
    <name evidence="9" type="ORF">NHU_03813</name>
</gene>
<protein>
    <submittedName>
        <fullName evidence="9">Ribosomal RNA small subunit methyltransferase B</fullName>
    </submittedName>
</protein>
<feature type="binding site" evidence="6">
    <location>
        <position position="275"/>
    </location>
    <ligand>
        <name>S-adenosyl-L-methionine</name>
        <dbReference type="ChEBI" id="CHEBI:59789"/>
    </ligand>
</feature>
<dbReference type="InterPro" id="IPR018314">
    <property type="entry name" value="RsmB/NOL1/NOP2-like_CS"/>
</dbReference>
<dbReference type="Proteomes" id="UP000064912">
    <property type="component" value="Chromosome"/>
</dbReference>
<evidence type="ECO:0000259" key="8">
    <source>
        <dbReference type="PROSITE" id="PS51686"/>
    </source>
</evidence>
<dbReference type="AlphaFoldDB" id="A0A0D6B753"/>
<comment type="similarity">
    <text evidence="1 6">Belongs to the class I-like SAM-binding methyltransferase superfamily. RsmB/NOP family.</text>
</comment>
<dbReference type="eggNOG" id="COG0144">
    <property type="taxonomic scope" value="Bacteria"/>
</dbReference>
<dbReference type="PRINTS" id="PR02008">
    <property type="entry name" value="RCMTFAMILY"/>
</dbReference>
<dbReference type="Pfam" id="PF01189">
    <property type="entry name" value="Methyltr_RsmB-F"/>
    <property type="match status" value="1"/>
</dbReference>
<evidence type="ECO:0000313" key="9">
    <source>
        <dbReference type="EMBL" id="BAQ70937.1"/>
    </source>
</evidence>
<dbReference type="InterPro" id="IPR029063">
    <property type="entry name" value="SAM-dependent_MTases_sf"/>
</dbReference>
<evidence type="ECO:0000256" key="4">
    <source>
        <dbReference type="ARBA" id="ARBA00022691"/>
    </source>
</evidence>